<reference evidence="1 2" key="1">
    <citation type="submission" date="2019-08" db="EMBL/GenBank/DDBJ databases">
        <title>Draft genome sequences of two oriental melons (Cucumis melo L. var makuwa).</title>
        <authorList>
            <person name="Kwon S.-Y."/>
        </authorList>
    </citation>
    <scope>NUCLEOTIDE SEQUENCE [LARGE SCALE GENOMIC DNA]</scope>
    <source>
        <strain evidence="2">cv. SW 3</strain>
        <tissue evidence="1">Leaf</tissue>
    </source>
</reference>
<organism evidence="1 2">
    <name type="scientific">Cucumis melo var. makuwa</name>
    <name type="common">Oriental melon</name>
    <dbReference type="NCBI Taxonomy" id="1194695"/>
    <lineage>
        <taxon>Eukaryota</taxon>
        <taxon>Viridiplantae</taxon>
        <taxon>Streptophyta</taxon>
        <taxon>Embryophyta</taxon>
        <taxon>Tracheophyta</taxon>
        <taxon>Spermatophyta</taxon>
        <taxon>Magnoliopsida</taxon>
        <taxon>eudicotyledons</taxon>
        <taxon>Gunneridae</taxon>
        <taxon>Pentapetalae</taxon>
        <taxon>rosids</taxon>
        <taxon>fabids</taxon>
        <taxon>Cucurbitales</taxon>
        <taxon>Cucurbitaceae</taxon>
        <taxon>Benincaseae</taxon>
        <taxon>Cucumis</taxon>
    </lineage>
</organism>
<comment type="caution">
    <text evidence="1">The sequence shown here is derived from an EMBL/GenBank/DDBJ whole genome shotgun (WGS) entry which is preliminary data.</text>
</comment>
<gene>
    <name evidence="1" type="ORF">E6C27_scaffold114G001260</name>
</gene>
<dbReference type="EMBL" id="SSTE01014001">
    <property type="protein sequence ID" value="KAA0046587.1"/>
    <property type="molecule type" value="Genomic_DNA"/>
</dbReference>
<evidence type="ECO:0000313" key="2">
    <source>
        <dbReference type="Proteomes" id="UP000321393"/>
    </source>
</evidence>
<dbReference type="Proteomes" id="UP000321393">
    <property type="component" value="Unassembled WGS sequence"/>
</dbReference>
<evidence type="ECO:0000313" key="1">
    <source>
        <dbReference type="EMBL" id="KAA0046587.1"/>
    </source>
</evidence>
<name>A0A5A7TXE1_CUCMM</name>
<sequence>MERVENDEAVISRAPRDERVGEGIIDHLISFENKRSYNVFVRGVGFHPIKAVVLLFFEREEKK</sequence>
<protein>
    <submittedName>
        <fullName evidence="1">Proton-dependent oligopeptide transporter family</fullName>
    </submittedName>
</protein>
<proteinExistence type="predicted"/>
<accession>A0A5A7TXE1</accession>
<dbReference type="AlphaFoldDB" id="A0A5A7TXE1"/>